<evidence type="ECO:0000313" key="2">
    <source>
        <dbReference type="EMBL" id="KAL2742539.1"/>
    </source>
</evidence>
<dbReference type="EMBL" id="JAYRBN010000057">
    <property type="protein sequence ID" value="KAL2742539.1"/>
    <property type="molecule type" value="Genomic_DNA"/>
</dbReference>
<feature type="region of interest" description="Disordered" evidence="1">
    <location>
        <begin position="1"/>
        <end position="119"/>
    </location>
</feature>
<evidence type="ECO:0000256" key="1">
    <source>
        <dbReference type="SAM" id="MobiDB-lite"/>
    </source>
</evidence>
<proteinExistence type="predicted"/>
<dbReference type="Proteomes" id="UP001607303">
    <property type="component" value="Unassembled WGS sequence"/>
</dbReference>
<feature type="compositionally biased region" description="Gly residues" evidence="1">
    <location>
        <begin position="36"/>
        <end position="80"/>
    </location>
</feature>
<comment type="caution">
    <text evidence="2">The sequence shown here is derived from an EMBL/GenBank/DDBJ whole genome shotgun (WGS) entry which is preliminary data.</text>
</comment>
<accession>A0ABD2CBV1</accession>
<reference evidence="2 3" key="1">
    <citation type="journal article" date="2024" name="Ann. Entomol. Soc. Am.">
        <title>Genomic analyses of the southern and eastern yellowjacket wasps (Hymenoptera: Vespidae) reveal evolutionary signatures of social life.</title>
        <authorList>
            <person name="Catto M.A."/>
            <person name="Caine P.B."/>
            <person name="Orr S.E."/>
            <person name="Hunt B.G."/>
            <person name="Goodisman M.A.D."/>
        </authorList>
    </citation>
    <scope>NUCLEOTIDE SEQUENCE [LARGE SCALE GENOMIC DNA]</scope>
    <source>
        <strain evidence="2">232</strain>
        <tissue evidence="2">Head and thorax</tissue>
    </source>
</reference>
<evidence type="ECO:0000313" key="3">
    <source>
        <dbReference type="Proteomes" id="UP001607303"/>
    </source>
</evidence>
<feature type="compositionally biased region" description="Gly residues" evidence="1">
    <location>
        <begin position="17"/>
        <end position="26"/>
    </location>
</feature>
<keyword evidence="3" id="KW-1185">Reference proteome</keyword>
<gene>
    <name evidence="2" type="ORF">V1477_009140</name>
</gene>
<dbReference type="AlphaFoldDB" id="A0ABD2CBV1"/>
<protein>
    <submittedName>
        <fullName evidence="2">Uncharacterized protein</fullName>
    </submittedName>
</protein>
<name>A0ABD2CBV1_VESMC</name>
<organism evidence="2 3">
    <name type="scientific">Vespula maculifrons</name>
    <name type="common">Eastern yellow jacket</name>
    <name type="synonym">Wasp</name>
    <dbReference type="NCBI Taxonomy" id="7453"/>
    <lineage>
        <taxon>Eukaryota</taxon>
        <taxon>Metazoa</taxon>
        <taxon>Ecdysozoa</taxon>
        <taxon>Arthropoda</taxon>
        <taxon>Hexapoda</taxon>
        <taxon>Insecta</taxon>
        <taxon>Pterygota</taxon>
        <taxon>Neoptera</taxon>
        <taxon>Endopterygota</taxon>
        <taxon>Hymenoptera</taxon>
        <taxon>Apocrita</taxon>
        <taxon>Aculeata</taxon>
        <taxon>Vespoidea</taxon>
        <taxon>Vespidae</taxon>
        <taxon>Vespinae</taxon>
        <taxon>Vespula</taxon>
    </lineage>
</organism>
<sequence length="195" mass="19599">ADVGARQTRSGVKCQQGEGGGGGGREGGGRGRGRGRGGVGGGRSRGGSGSDGSGGGSGDAGGGGGGGGGGGSGGSGGGGGGEERRERTPPPHSLPFHHLVTSRPTLNPRDATASSPSFTPDTLLRRIPLVVDRGWKKCPTPLNGTIRRGLKRRLAIKNLLSKMGHIVNIVNGHPHRARRKSGTSYCRGVPRDTME</sequence>
<feature type="non-terminal residue" evidence="2">
    <location>
        <position position="1"/>
    </location>
</feature>